<protein>
    <submittedName>
        <fullName evidence="2">Uncharacterized protein</fullName>
    </submittedName>
</protein>
<keyword evidence="3" id="KW-1185">Reference proteome</keyword>
<gene>
    <name evidence="2" type="ORF">NP589_11550</name>
</gene>
<dbReference type="Proteomes" id="UP001524570">
    <property type="component" value="Unassembled WGS sequence"/>
</dbReference>
<feature type="transmembrane region" description="Helical" evidence="1">
    <location>
        <begin position="213"/>
        <end position="231"/>
    </location>
</feature>
<dbReference type="EMBL" id="JANIBL010000032">
    <property type="protein sequence ID" value="MCQ8118061.1"/>
    <property type="molecule type" value="Genomic_DNA"/>
</dbReference>
<keyword evidence="1" id="KW-0812">Transmembrane</keyword>
<keyword evidence="1" id="KW-1133">Transmembrane helix</keyword>
<proteinExistence type="predicted"/>
<sequence>MSVSPLSVDIRRYAIEVIDCRHCNKVFQTSEKHLCKALLCQSCFDSRELYRQEFKKKHGQLYSTEKTEWNILGDKYGDERNIKTVVCAFCGVIYDLIPLKYPELDFDAQKTNYQEDLIRYNMCMELRKRTKPDQELPKMPPFKPVIFDFTNAKKGWKNEILCQTCFNNIQVGYEDELNNANDKESVMIQVAVERKRLKDIEDYKAMKRNSRTLIVVYVFIFFMLVSAISSMCSVPDRNLEPTDMYFRR</sequence>
<evidence type="ECO:0000256" key="1">
    <source>
        <dbReference type="SAM" id="Phobius"/>
    </source>
</evidence>
<organism evidence="2 3">
    <name type="scientific">Methylomonas rosea</name>
    <dbReference type="NCBI Taxonomy" id="2952227"/>
    <lineage>
        <taxon>Bacteria</taxon>
        <taxon>Pseudomonadati</taxon>
        <taxon>Pseudomonadota</taxon>
        <taxon>Gammaproteobacteria</taxon>
        <taxon>Methylococcales</taxon>
        <taxon>Methylococcaceae</taxon>
        <taxon>Methylomonas</taxon>
    </lineage>
</organism>
<evidence type="ECO:0000313" key="2">
    <source>
        <dbReference type="EMBL" id="MCQ8118061.1"/>
    </source>
</evidence>
<dbReference type="RefSeq" id="WP_256607125.1">
    <property type="nucleotide sequence ID" value="NZ_JANIBL010000032.1"/>
</dbReference>
<name>A0ABT1TTF3_9GAMM</name>
<accession>A0ABT1TTF3</accession>
<keyword evidence="1" id="KW-0472">Membrane</keyword>
<comment type="caution">
    <text evidence="2">The sequence shown here is derived from an EMBL/GenBank/DDBJ whole genome shotgun (WGS) entry which is preliminary data.</text>
</comment>
<evidence type="ECO:0000313" key="3">
    <source>
        <dbReference type="Proteomes" id="UP001524570"/>
    </source>
</evidence>
<reference evidence="2 3" key="1">
    <citation type="submission" date="2022-07" db="EMBL/GenBank/DDBJ databases">
        <title>Methylomonas rivi sp. nov., Methylomonas rosea sp. nov., Methylomonas aureus sp. nov. and Methylomonas subterranea sp. nov., four novel methanotrophs isolated from a freshwater creek and the deep terrestrial subsurface.</title>
        <authorList>
            <person name="Abin C."/>
            <person name="Sankaranarayanan K."/>
            <person name="Garner C."/>
            <person name="Sindelar R."/>
            <person name="Kotary K."/>
            <person name="Garner R."/>
            <person name="Barclay S."/>
            <person name="Lawson P."/>
            <person name="Krumholz L."/>
        </authorList>
    </citation>
    <scope>NUCLEOTIDE SEQUENCE [LARGE SCALE GENOMIC DNA]</scope>
    <source>
        <strain evidence="2 3">WSC-7</strain>
    </source>
</reference>